<dbReference type="PROSITE" id="PS51417">
    <property type="entry name" value="ARF"/>
    <property type="match status" value="1"/>
</dbReference>
<evidence type="ECO:0000256" key="3">
    <source>
        <dbReference type="PIRSR" id="PIRSR606689-1"/>
    </source>
</evidence>
<dbReference type="SUPFAM" id="SSF52540">
    <property type="entry name" value="P-loop containing nucleoside triphosphate hydrolases"/>
    <property type="match status" value="1"/>
</dbReference>
<keyword evidence="1 3" id="KW-0547">Nucleotide-binding</keyword>
<dbReference type="PROSITE" id="PS51419">
    <property type="entry name" value="RAB"/>
    <property type="match status" value="1"/>
</dbReference>
<evidence type="ECO:0000256" key="2">
    <source>
        <dbReference type="ARBA" id="ARBA00023134"/>
    </source>
</evidence>
<keyword evidence="4" id="KW-0479">Metal-binding</keyword>
<feature type="binding site" evidence="3">
    <location>
        <begin position="167"/>
        <end position="170"/>
    </location>
    <ligand>
        <name>GTP</name>
        <dbReference type="ChEBI" id="CHEBI:37565"/>
    </ligand>
</feature>
<evidence type="ECO:0000256" key="4">
    <source>
        <dbReference type="PIRSR" id="PIRSR606689-2"/>
    </source>
</evidence>
<dbReference type="Pfam" id="PF00025">
    <property type="entry name" value="Arf"/>
    <property type="match status" value="1"/>
</dbReference>
<feature type="binding site" evidence="4">
    <location>
        <position position="71"/>
    </location>
    <ligand>
        <name>Mg(2+)</name>
        <dbReference type="ChEBI" id="CHEBI:18420"/>
    </ligand>
</feature>
<dbReference type="InterPro" id="IPR006689">
    <property type="entry name" value="Small_GTPase_ARF/SAR"/>
</dbReference>
<dbReference type="SMART" id="SM00177">
    <property type="entry name" value="ARF"/>
    <property type="match status" value="1"/>
</dbReference>
<proteinExistence type="predicted"/>
<dbReference type="Proteomes" id="UP000580250">
    <property type="component" value="Unassembled WGS sequence"/>
</dbReference>
<dbReference type="GO" id="GO:0005525">
    <property type="term" value="F:GTP binding"/>
    <property type="evidence" value="ECO:0007669"/>
    <property type="project" value="UniProtKB-KW"/>
</dbReference>
<dbReference type="SMART" id="SM00178">
    <property type="entry name" value="SAR"/>
    <property type="match status" value="1"/>
</dbReference>
<gene>
    <name evidence="5" type="ORF">MENT_LOCUS51276</name>
</gene>
<evidence type="ECO:0000256" key="1">
    <source>
        <dbReference type="ARBA" id="ARBA00022741"/>
    </source>
</evidence>
<accession>A0A6V7XF70</accession>
<dbReference type="GO" id="GO:0003924">
    <property type="term" value="F:GTPase activity"/>
    <property type="evidence" value="ECO:0007669"/>
    <property type="project" value="InterPro"/>
</dbReference>
<protein>
    <submittedName>
        <fullName evidence="5">Uncharacterized protein</fullName>
    </submittedName>
</protein>
<keyword evidence="4" id="KW-0460">Magnesium</keyword>
<dbReference type="PANTHER" id="PTHR45732">
    <property type="entry name" value="ADP-RIBOSYLATION FACTOR-LIKE PROTEIN 8"/>
    <property type="match status" value="1"/>
</dbReference>
<comment type="caution">
    <text evidence="5">The sequence shown here is derived from an EMBL/GenBank/DDBJ whole genome shotgun (WGS) entry which is preliminary data.</text>
</comment>
<dbReference type="PANTHER" id="PTHR45732:SF7">
    <property type="entry name" value="ADP-RIBOSYLATION FACTOR-LIKE PROTEIN 8"/>
    <property type="match status" value="1"/>
</dbReference>
<dbReference type="InterPro" id="IPR005225">
    <property type="entry name" value="Small_GTP-bd"/>
</dbReference>
<keyword evidence="2 3" id="KW-0342">GTP-binding</keyword>
<evidence type="ECO:0000313" key="6">
    <source>
        <dbReference type="Proteomes" id="UP000580250"/>
    </source>
</evidence>
<organism evidence="5 6">
    <name type="scientific">Meloidogyne enterolobii</name>
    <name type="common">Root-knot nematode worm</name>
    <name type="synonym">Meloidogyne mayaguensis</name>
    <dbReference type="NCBI Taxonomy" id="390850"/>
    <lineage>
        <taxon>Eukaryota</taxon>
        <taxon>Metazoa</taxon>
        <taxon>Ecdysozoa</taxon>
        <taxon>Nematoda</taxon>
        <taxon>Chromadorea</taxon>
        <taxon>Rhabditida</taxon>
        <taxon>Tylenchina</taxon>
        <taxon>Tylenchomorpha</taxon>
        <taxon>Tylenchoidea</taxon>
        <taxon>Meloidogynidae</taxon>
        <taxon>Meloidogyninae</taxon>
        <taxon>Meloidogyne</taxon>
    </lineage>
</organism>
<evidence type="ECO:0000313" key="5">
    <source>
        <dbReference type="EMBL" id="CAD2197996.1"/>
    </source>
</evidence>
<feature type="binding site" evidence="4">
    <location>
        <position position="89"/>
    </location>
    <ligand>
        <name>Mg(2+)</name>
        <dbReference type="ChEBI" id="CHEBI:18420"/>
    </ligand>
</feature>
<dbReference type="Gene3D" id="3.40.50.300">
    <property type="entry name" value="P-loop containing nucleotide triphosphate hydrolases"/>
    <property type="match status" value="1"/>
</dbReference>
<dbReference type="PRINTS" id="PR00449">
    <property type="entry name" value="RASTRNSFRMNG"/>
</dbReference>
<dbReference type="GO" id="GO:0046872">
    <property type="term" value="F:metal ion binding"/>
    <property type="evidence" value="ECO:0007669"/>
    <property type="project" value="UniProtKB-KW"/>
</dbReference>
<feature type="binding site" evidence="3">
    <location>
        <begin position="64"/>
        <end position="71"/>
    </location>
    <ligand>
        <name>GTP</name>
        <dbReference type="ChEBI" id="CHEBI:37565"/>
    </ligand>
</feature>
<reference evidence="5 6" key="1">
    <citation type="submission" date="2020-08" db="EMBL/GenBank/DDBJ databases">
        <authorList>
            <person name="Koutsovoulos G."/>
            <person name="Danchin GJ E."/>
        </authorList>
    </citation>
    <scope>NUCLEOTIDE SEQUENCE [LARGE SCALE GENOMIC DNA]</scope>
</reference>
<feature type="binding site" evidence="3">
    <location>
        <position position="111"/>
    </location>
    <ligand>
        <name>GTP</name>
        <dbReference type="ChEBI" id="CHEBI:37565"/>
    </ligand>
</feature>
<dbReference type="EMBL" id="CAJEWN010001506">
    <property type="protein sequence ID" value="CAD2197996.1"/>
    <property type="molecule type" value="Genomic_DNA"/>
</dbReference>
<dbReference type="NCBIfam" id="TIGR00231">
    <property type="entry name" value="small_GTP"/>
    <property type="match status" value="1"/>
</dbReference>
<dbReference type="AlphaFoldDB" id="A0A6V7XF70"/>
<dbReference type="InterPro" id="IPR027417">
    <property type="entry name" value="P-loop_NTPase"/>
</dbReference>
<sequence length="222" mass="26193">MLSNLRFLKFYLQTQSKIKLKLKTDIKKMKFFLFCPKVYWKFVKFYRWIRSFFCKRRMELAVVGLQDCGKTTFTQLISTGQFLNRQLPTIGFNMQVWNKGRVSIKVWDLGGQPRFRSAWTRYCRGSDAILFMVDASERFKLQETRQELNQLLASPLLDGMPLLVLGNKADLRGAFDHDELFNELNLEEAGMRRPLGFYLISCKTGQNIENSLQWLMKNAWKN</sequence>
<dbReference type="SMART" id="SM00175">
    <property type="entry name" value="RAB"/>
    <property type="match status" value="1"/>
</dbReference>
<name>A0A6V7XF70_MELEN</name>
<dbReference type="OrthoDB" id="2011769at2759"/>